<dbReference type="InterPro" id="IPR036388">
    <property type="entry name" value="WH-like_DNA-bd_sf"/>
</dbReference>
<dbReference type="CDD" id="cd00090">
    <property type="entry name" value="HTH_ARSR"/>
    <property type="match status" value="1"/>
</dbReference>
<evidence type="ECO:0000256" key="2">
    <source>
        <dbReference type="ARBA" id="ARBA00023125"/>
    </source>
</evidence>
<dbReference type="InterPro" id="IPR000835">
    <property type="entry name" value="HTH_MarR-typ"/>
</dbReference>
<evidence type="ECO:0000259" key="4">
    <source>
        <dbReference type="PROSITE" id="PS50995"/>
    </source>
</evidence>
<feature type="domain" description="HTH marR-type" evidence="4">
    <location>
        <begin position="1"/>
        <end position="141"/>
    </location>
</feature>
<dbReference type="GO" id="GO:0003700">
    <property type="term" value="F:DNA-binding transcription factor activity"/>
    <property type="evidence" value="ECO:0007669"/>
    <property type="project" value="InterPro"/>
</dbReference>
<dbReference type="PANTHER" id="PTHR42756">
    <property type="entry name" value="TRANSCRIPTIONAL REGULATOR, MARR"/>
    <property type="match status" value="1"/>
</dbReference>
<dbReference type="SMART" id="SM00347">
    <property type="entry name" value="HTH_MARR"/>
    <property type="match status" value="1"/>
</dbReference>
<dbReference type="PANTHER" id="PTHR42756:SF1">
    <property type="entry name" value="TRANSCRIPTIONAL REPRESSOR OF EMRAB OPERON"/>
    <property type="match status" value="1"/>
</dbReference>
<keyword evidence="3" id="KW-0804">Transcription</keyword>
<evidence type="ECO:0000313" key="6">
    <source>
        <dbReference type="Proteomes" id="UP000651482"/>
    </source>
</evidence>
<accession>A0A926HSI5</accession>
<name>A0A926HSI5_9FIRM</name>
<keyword evidence="2" id="KW-0238">DNA-binding</keyword>
<sequence>MDRFSDALNEMLVDIYQNVMRLEQQTIQKKNINLSINEMHMIEQIGKGGDAGLPVSEIAAKMNITRPSATVAVNKLEKKGYVQKQNCEADGRVVYVVLTREGKKIDRFHSYYHRNMVREISEDLSEPEKECLLKVMRKLDGYFIKSIGGKK</sequence>
<dbReference type="Gene3D" id="1.10.10.10">
    <property type="entry name" value="Winged helix-like DNA-binding domain superfamily/Winged helix DNA-binding domain"/>
    <property type="match status" value="1"/>
</dbReference>
<proteinExistence type="predicted"/>
<dbReference type="GO" id="GO:0003677">
    <property type="term" value="F:DNA binding"/>
    <property type="evidence" value="ECO:0007669"/>
    <property type="project" value="UniProtKB-KW"/>
</dbReference>
<comment type="caution">
    <text evidence="5">The sequence shown here is derived from an EMBL/GenBank/DDBJ whole genome shotgun (WGS) entry which is preliminary data.</text>
</comment>
<dbReference type="SUPFAM" id="SSF46785">
    <property type="entry name" value="Winged helix' DNA-binding domain"/>
    <property type="match status" value="1"/>
</dbReference>
<evidence type="ECO:0000256" key="3">
    <source>
        <dbReference type="ARBA" id="ARBA00023163"/>
    </source>
</evidence>
<evidence type="ECO:0000313" key="5">
    <source>
        <dbReference type="EMBL" id="MBC8534844.1"/>
    </source>
</evidence>
<dbReference type="PROSITE" id="PS50995">
    <property type="entry name" value="HTH_MARR_2"/>
    <property type="match status" value="1"/>
</dbReference>
<dbReference type="InterPro" id="IPR036390">
    <property type="entry name" value="WH_DNA-bd_sf"/>
</dbReference>
<keyword evidence="6" id="KW-1185">Reference proteome</keyword>
<protein>
    <submittedName>
        <fullName evidence="5">MarR family transcriptional regulator</fullName>
    </submittedName>
</protein>
<dbReference type="Pfam" id="PF12802">
    <property type="entry name" value="MarR_2"/>
    <property type="match status" value="1"/>
</dbReference>
<dbReference type="AlphaFoldDB" id="A0A926HSI5"/>
<gene>
    <name evidence="5" type="ORF">IAG03_12815</name>
</gene>
<dbReference type="RefSeq" id="WP_249320469.1">
    <property type="nucleotide sequence ID" value="NZ_JACRSN010000025.1"/>
</dbReference>
<keyword evidence="1" id="KW-0805">Transcription regulation</keyword>
<dbReference type="EMBL" id="JACRSN010000025">
    <property type="protein sequence ID" value="MBC8534844.1"/>
    <property type="molecule type" value="Genomic_DNA"/>
</dbReference>
<dbReference type="InterPro" id="IPR011991">
    <property type="entry name" value="ArsR-like_HTH"/>
</dbReference>
<reference evidence="5" key="1">
    <citation type="submission" date="2020-08" db="EMBL/GenBank/DDBJ databases">
        <title>Genome public.</title>
        <authorList>
            <person name="Liu C."/>
            <person name="Sun Q."/>
        </authorList>
    </citation>
    <scope>NUCLEOTIDE SEQUENCE</scope>
    <source>
        <strain evidence="5">NSJ-40</strain>
    </source>
</reference>
<dbReference type="PRINTS" id="PR00598">
    <property type="entry name" value="HTHMARR"/>
</dbReference>
<organism evidence="5 6">
    <name type="scientific">Yeguia hominis</name>
    <dbReference type="NCBI Taxonomy" id="2763662"/>
    <lineage>
        <taxon>Bacteria</taxon>
        <taxon>Bacillati</taxon>
        <taxon>Bacillota</taxon>
        <taxon>Clostridia</taxon>
        <taxon>Eubacteriales</taxon>
        <taxon>Yeguiaceae</taxon>
        <taxon>Yeguia</taxon>
    </lineage>
</organism>
<dbReference type="Proteomes" id="UP000651482">
    <property type="component" value="Unassembled WGS sequence"/>
</dbReference>
<evidence type="ECO:0000256" key="1">
    <source>
        <dbReference type="ARBA" id="ARBA00023015"/>
    </source>
</evidence>